<keyword evidence="2" id="KW-1185">Reference proteome</keyword>
<sequence>MVTDKDGYAHLIQYLSENLGLFTNVGANPGENTVLELFEEQLAAQIIMICGQNPELSFSQRNTVIREIDAVVYDLEEVLGKMANQHATTEQIHFISEFSGLIKNLFDQEVSDMLKA</sequence>
<name>A0ABT2FP51_9GAMM</name>
<reference evidence="2" key="2">
    <citation type="submission" date="2023-07" db="EMBL/GenBank/DDBJ databases">
        <title>Shewanella mangrovi sp. nov., an acetaldehyde- degrading bacterium isolated from mangrove sediment.</title>
        <authorList>
            <person name="Liu Y."/>
        </authorList>
    </citation>
    <scope>NUCLEOTIDE SEQUENCE [LARGE SCALE GENOMIC DNA]</scope>
    <source>
        <strain evidence="2">C32</strain>
    </source>
</reference>
<evidence type="ECO:0000313" key="2">
    <source>
        <dbReference type="Proteomes" id="UP001201549"/>
    </source>
</evidence>
<dbReference type="EMBL" id="JAKOGG010000015">
    <property type="protein sequence ID" value="MCS4558023.1"/>
    <property type="molecule type" value="Genomic_DNA"/>
</dbReference>
<dbReference type="Proteomes" id="UP001201549">
    <property type="component" value="Unassembled WGS sequence"/>
</dbReference>
<evidence type="ECO:0000313" key="1">
    <source>
        <dbReference type="EMBL" id="MCS4558023.1"/>
    </source>
</evidence>
<dbReference type="RefSeq" id="WP_238897559.1">
    <property type="nucleotide sequence ID" value="NZ_JAKOGG010000015.1"/>
</dbReference>
<protein>
    <submittedName>
        <fullName evidence="1">DUF3802 family protein</fullName>
    </submittedName>
</protein>
<comment type="caution">
    <text evidence="1">The sequence shown here is derived from an EMBL/GenBank/DDBJ whole genome shotgun (WGS) entry which is preliminary data.</text>
</comment>
<proteinExistence type="predicted"/>
<organism evidence="1 2">
    <name type="scientific">Shewanella electrica</name>
    <dbReference type="NCBI Taxonomy" id="515560"/>
    <lineage>
        <taxon>Bacteria</taxon>
        <taxon>Pseudomonadati</taxon>
        <taxon>Pseudomonadota</taxon>
        <taxon>Gammaproteobacteria</taxon>
        <taxon>Alteromonadales</taxon>
        <taxon>Shewanellaceae</taxon>
        <taxon>Shewanella</taxon>
    </lineage>
</organism>
<dbReference type="InterPro" id="IPR020979">
    <property type="entry name" value="Uncharacterised_A0KLC6"/>
</dbReference>
<gene>
    <name evidence="1" type="ORF">L9G74_16410</name>
</gene>
<dbReference type="Pfam" id="PF12290">
    <property type="entry name" value="DUF3802"/>
    <property type="match status" value="1"/>
</dbReference>
<accession>A0ABT2FP51</accession>
<reference evidence="1 2" key="1">
    <citation type="submission" date="2022-02" db="EMBL/GenBank/DDBJ databases">
        <authorList>
            <person name="Zhuang L."/>
        </authorList>
    </citation>
    <scope>NUCLEOTIDE SEQUENCE [LARGE SCALE GENOMIC DNA]</scope>
    <source>
        <strain evidence="1 2">C32</strain>
    </source>
</reference>